<protein>
    <submittedName>
        <fullName evidence="2">Uncharacterized protein</fullName>
    </submittedName>
</protein>
<keyword evidence="3" id="KW-1185">Reference proteome</keyword>
<name>A0A6I3XC30_9BURK</name>
<accession>A0A6I3XC30</accession>
<dbReference type="EMBL" id="WNWM01000002">
    <property type="protein sequence ID" value="MUI13937.1"/>
    <property type="molecule type" value="Genomic_DNA"/>
</dbReference>
<keyword evidence="1" id="KW-0175">Coiled coil</keyword>
<gene>
    <name evidence="2" type="ORF">GJV26_15960</name>
</gene>
<evidence type="ECO:0000313" key="3">
    <source>
        <dbReference type="Proteomes" id="UP000431684"/>
    </source>
</evidence>
<dbReference type="RefSeq" id="WP_155709689.1">
    <property type="nucleotide sequence ID" value="NZ_BMWU01000020.1"/>
</dbReference>
<evidence type="ECO:0000256" key="1">
    <source>
        <dbReference type="SAM" id="Coils"/>
    </source>
</evidence>
<organism evidence="2 3">
    <name type="scientific">Pseudoduganella dura</name>
    <dbReference type="NCBI Taxonomy" id="321982"/>
    <lineage>
        <taxon>Bacteria</taxon>
        <taxon>Pseudomonadati</taxon>
        <taxon>Pseudomonadota</taxon>
        <taxon>Betaproteobacteria</taxon>
        <taxon>Burkholderiales</taxon>
        <taxon>Oxalobacteraceae</taxon>
        <taxon>Telluria group</taxon>
        <taxon>Pseudoduganella</taxon>
    </lineage>
</organism>
<dbReference type="Proteomes" id="UP000431684">
    <property type="component" value="Unassembled WGS sequence"/>
</dbReference>
<comment type="caution">
    <text evidence="2">The sequence shown here is derived from an EMBL/GenBank/DDBJ whole genome shotgun (WGS) entry which is preliminary data.</text>
</comment>
<reference evidence="2 3" key="1">
    <citation type="submission" date="2019-11" db="EMBL/GenBank/DDBJ databases">
        <title>Draft Genome Sequences of Six Type Strains of the Genus Massilia.</title>
        <authorList>
            <person name="Miess H."/>
            <person name="Frediansyah A."/>
            <person name="Goeker M."/>
            <person name="Gross H."/>
        </authorList>
    </citation>
    <scope>NUCLEOTIDE SEQUENCE [LARGE SCALE GENOMIC DNA]</scope>
    <source>
        <strain evidence="2 3">DSM 17513</strain>
    </source>
</reference>
<proteinExistence type="predicted"/>
<evidence type="ECO:0000313" key="2">
    <source>
        <dbReference type="EMBL" id="MUI13937.1"/>
    </source>
</evidence>
<sequence>MPTTQKTAETTAAWLQERIAFEARPENVITVPDELLKPHPLVKAAAAAVRKEIAALQLNREERERPRKPAERPQLILGPSWNKYMERGFLEIDAGVLPMRVSIEFADRALRLWDAVLKACEVRGLHISIRSRRAKVSDGVDEVALRLAQNVGQVKQTNKLGRRAALARQPPVCLRMFVNETKIEDSADRPLEQQLNDVMVRIHRSIALQRTGRAAYAEQRQRDEAAAQMREQERAVAAEAARRREEEQQRIQEEQEAAAERERMLVVEASAWRDATAIRAYAAHIRASAKAGGEVAPALRDWLARAEAVAKRLDPTRGRLGQQPKPPEIS</sequence>
<dbReference type="AlphaFoldDB" id="A0A6I3XC30"/>
<feature type="coiled-coil region" evidence="1">
    <location>
        <begin position="222"/>
        <end position="264"/>
    </location>
</feature>